<dbReference type="AlphaFoldDB" id="A0A7X0EEW3"/>
<proteinExistence type="predicted"/>
<evidence type="ECO:0000259" key="1">
    <source>
        <dbReference type="Pfam" id="PF18899"/>
    </source>
</evidence>
<feature type="domain" description="DUF5655" evidence="1">
    <location>
        <begin position="79"/>
        <end position="182"/>
    </location>
</feature>
<dbReference type="EMBL" id="JACIIZ010000016">
    <property type="protein sequence ID" value="MBB6254308.1"/>
    <property type="molecule type" value="Genomic_DNA"/>
</dbReference>
<dbReference type="Pfam" id="PF14117">
    <property type="entry name" value="DUF4287"/>
    <property type="match status" value="1"/>
</dbReference>
<dbReference type="Pfam" id="PF18899">
    <property type="entry name" value="DUF5655"/>
    <property type="match status" value="1"/>
</dbReference>
<name>A0A7X0EEW3_9PROT</name>
<keyword evidence="3" id="KW-1185">Reference proteome</keyword>
<dbReference type="InterPro" id="IPR025629">
    <property type="entry name" value="DUF4287"/>
</dbReference>
<sequence length="185" mass="20047">MASVEDAVATLERNIEAASGQPVAVWVERIRARGLVKHGEMVAWLKADHGFGHGYANHVAKCALTAAVPRSADDPVAHLFEGKLELRPLYDALVAAAARFGADVEVAPKKANVSLRRRKQFALIQPTTRTRVDLGLILKTQAPAGRLEASGSFNAMFTHRVKLSTPADLDAEVLGWLREAYDEAV</sequence>
<reference evidence="2 3" key="1">
    <citation type="submission" date="2020-08" db="EMBL/GenBank/DDBJ databases">
        <title>Genomic Encyclopedia of Type Strains, Phase IV (KMG-IV): sequencing the most valuable type-strain genomes for metagenomic binning, comparative biology and taxonomic classification.</title>
        <authorList>
            <person name="Goeker M."/>
        </authorList>
    </citation>
    <scope>NUCLEOTIDE SEQUENCE [LARGE SCALE GENOMIC DNA]</scope>
    <source>
        <strain evidence="2 3">DSM 22198</strain>
    </source>
</reference>
<organism evidence="2 3">
    <name type="scientific">Nitrospirillum iridis</name>
    <dbReference type="NCBI Taxonomy" id="765888"/>
    <lineage>
        <taxon>Bacteria</taxon>
        <taxon>Pseudomonadati</taxon>
        <taxon>Pseudomonadota</taxon>
        <taxon>Alphaproteobacteria</taxon>
        <taxon>Rhodospirillales</taxon>
        <taxon>Azospirillaceae</taxon>
        <taxon>Nitrospirillum</taxon>
    </lineage>
</organism>
<dbReference type="InterPro" id="IPR043714">
    <property type="entry name" value="DUF5655"/>
</dbReference>
<dbReference type="RefSeq" id="WP_184806544.1">
    <property type="nucleotide sequence ID" value="NZ_JACIIZ010000016.1"/>
</dbReference>
<accession>A0A7X0EEW3</accession>
<protein>
    <recommendedName>
        <fullName evidence="1">DUF5655 domain-containing protein</fullName>
    </recommendedName>
</protein>
<dbReference type="Proteomes" id="UP000539175">
    <property type="component" value="Unassembled WGS sequence"/>
</dbReference>
<comment type="caution">
    <text evidence="2">The sequence shown here is derived from an EMBL/GenBank/DDBJ whole genome shotgun (WGS) entry which is preliminary data.</text>
</comment>
<evidence type="ECO:0000313" key="2">
    <source>
        <dbReference type="EMBL" id="MBB6254308.1"/>
    </source>
</evidence>
<evidence type="ECO:0000313" key="3">
    <source>
        <dbReference type="Proteomes" id="UP000539175"/>
    </source>
</evidence>
<gene>
    <name evidence="2" type="ORF">FHS74_004894</name>
</gene>